<gene>
    <name evidence="8" type="ORF">NZD86_09910</name>
</gene>
<evidence type="ECO:0000256" key="4">
    <source>
        <dbReference type="ARBA" id="ARBA00022989"/>
    </source>
</evidence>
<dbReference type="Pfam" id="PF09335">
    <property type="entry name" value="VTT_dom"/>
    <property type="match status" value="1"/>
</dbReference>
<dbReference type="InterPro" id="IPR032816">
    <property type="entry name" value="VTT_dom"/>
</dbReference>
<evidence type="ECO:0000256" key="6">
    <source>
        <dbReference type="RuleBase" id="RU366058"/>
    </source>
</evidence>
<evidence type="ECO:0000313" key="8">
    <source>
        <dbReference type="EMBL" id="WAH38762.1"/>
    </source>
</evidence>
<dbReference type="Proteomes" id="UP001164803">
    <property type="component" value="Chromosome"/>
</dbReference>
<evidence type="ECO:0000256" key="3">
    <source>
        <dbReference type="ARBA" id="ARBA00022692"/>
    </source>
</evidence>
<proteinExistence type="inferred from homology"/>
<organism evidence="8 9">
    <name type="scientific">Alicyclobacillus dauci</name>
    <dbReference type="NCBI Taxonomy" id="1475485"/>
    <lineage>
        <taxon>Bacteria</taxon>
        <taxon>Bacillati</taxon>
        <taxon>Bacillota</taxon>
        <taxon>Bacilli</taxon>
        <taxon>Bacillales</taxon>
        <taxon>Alicyclobacillaceae</taxon>
        <taxon>Alicyclobacillus</taxon>
    </lineage>
</organism>
<evidence type="ECO:0000256" key="2">
    <source>
        <dbReference type="ARBA" id="ARBA00022475"/>
    </source>
</evidence>
<accession>A0ABY6Z7G2</accession>
<evidence type="ECO:0000256" key="1">
    <source>
        <dbReference type="ARBA" id="ARBA00004651"/>
    </source>
</evidence>
<feature type="transmembrane region" description="Helical" evidence="6">
    <location>
        <begin position="6"/>
        <end position="25"/>
    </location>
</feature>
<feature type="transmembrane region" description="Helical" evidence="6">
    <location>
        <begin position="178"/>
        <end position="199"/>
    </location>
</feature>
<keyword evidence="5 6" id="KW-0472">Membrane</keyword>
<reference evidence="8" key="1">
    <citation type="submission" date="2022-08" db="EMBL/GenBank/DDBJ databases">
        <title>Alicyclobacillus dauci DSM2870, complete genome.</title>
        <authorList>
            <person name="Wang Q."/>
            <person name="Cai R."/>
            <person name="Wang Z."/>
        </authorList>
    </citation>
    <scope>NUCLEOTIDE SEQUENCE</scope>
    <source>
        <strain evidence="8">DSM 28700</strain>
    </source>
</reference>
<evidence type="ECO:0000313" key="9">
    <source>
        <dbReference type="Proteomes" id="UP001164803"/>
    </source>
</evidence>
<keyword evidence="9" id="KW-1185">Reference proteome</keyword>
<dbReference type="RefSeq" id="WP_268046352.1">
    <property type="nucleotide sequence ID" value="NZ_CP104064.1"/>
</dbReference>
<name>A0ABY6Z7G2_9BACL</name>
<evidence type="ECO:0000256" key="5">
    <source>
        <dbReference type="ARBA" id="ARBA00023136"/>
    </source>
</evidence>
<feature type="transmembrane region" description="Helical" evidence="6">
    <location>
        <begin position="115"/>
        <end position="140"/>
    </location>
</feature>
<keyword evidence="3 6" id="KW-0812">Transmembrane</keyword>
<dbReference type="PANTHER" id="PTHR12677:SF59">
    <property type="entry name" value="GOLGI APPARATUS MEMBRANE PROTEIN TVP38-RELATED"/>
    <property type="match status" value="1"/>
</dbReference>
<feature type="transmembrane region" description="Helical" evidence="6">
    <location>
        <begin position="37"/>
        <end position="61"/>
    </location>
</feature>
<dbReference type="InterPro" id="IPR015414">
    <property type="entry name" value="TMEM64"/>
</dbReference>
<keyword evidence="4 6" id="KW-1133">Transmembrane helix</keyword>
<sequence length="209" mass="23378">MTRKIISLLLIAGIIVIAVTQKNWFTETMKSGGDIAIGISIVFIALLVFIPVVPFFVAAGLVGSVYGTWQGTAITLTGAMLGTIVMFLLVRFGFSSWTQKIIDKYPKAKQFESYFEHHAFGTVFVARLIPIIPTTLVNVLSGLSKISWVSFFFASLLGKLPVNILYNFAGREMTRNKLVAILIYAAYYLLVLVLTYIYLLREQKHKRID</sequence>
<comment type="similarity">
    <text evidence="6">Belongs to the TVP38/TMEM64 family.</text>
</comment>
<protein>
    <recommendedName>
        <fullName evidence="6">TVP38/TMEM64 family membrane protein</fullName>
    </recommendedName>
</protein>
<feature type="transmembrane region" description="Helical" evidence="6">
    <location>
        <begin position="146"/>
        <end position="166"/>
    </location>
</feature>
<keyword evidence="2 6" id="KW-1003">Cell membrane</keyword>
<comment type="subcellular location">
    <subcellularLocation>
        <location evidence="1 6">Cell membrane</location>
        <topology evidence="1 6">Multi-pass membrane protein</topology>
    </subcellularLocation>
</comment>
<feature type="domain" description="VTT" evidence="7">
    <location>
        <begin position="53"/>
        <end position="171"/>
    </location>
</feature>
<feature type="transmembrane region" description="Helical" evidence="6">
    <location>
        <begin position="73"/>
        <end position="94"/>
    </location>
</feature>
<dbReference type="PANTHER" id="PTHR12677">
    <property type="entry name" value="GOLGI APPARATUS MEMBRANE PROTEIN TVP38-RELATED"/>
    <property type="match status" value="1"/>
</dbReference>
<evidence type="ECO:0000259" key="7">
    <source>
        <dbReference type="Pfam" id="PF09335"/>
    </source>
</evidence>
<dbReference type="EMBL" id="CP104064">
    <property type="protein sequence ID" value="WAH38762.1"/>
    <property type="molecule type" value="Genomic_DNA"/>
</dbReference>